<dbReference type="Pfam" id="PF07883">
    <property type="entry name" value="Cupin_2"/>
    <property type="match status" value="1"/>
</dbReference>
<evidence type="ECO:0000313" key="3">
    <source>
        <dbReference type="Proteomes" id="UP000266313"/>
    </source>
</evidence>
<dbReference type="InterPro" id="IPR013096">
    <property type="entry name" value="Cupin_2"/>
</dbReference>
<dbReference type="EMBL" id="AP017928">
    <property type="protein sequence ID" value="BBA35423.1"/>
    <property type="molecule type" value="Genomic_DNA"/>
</dbReference>
<sequence>MISLSEASMKTLLADLPEDLPEKKFEVLLETPSFRLERILSKGHATPEGQWYDQERNEWVLLLRGEARLEIEGRESETHLLPGDSLLLPAHCRHRVNWTPDDRITVWLALHY</sequence>
<dbReference type="AlphaFoldDB" id="A0A250KUT0"/>
<dbReference type="Proteomes" id="UP000266313">
    <property type="component" value="Chromosome"/>
</dbReference>
<evidence type="ECO:0000259" key="1">
    <source>
        <dbReference type="Pfam" id="PF07883"/>
    </source>
</evidence>
<accession>A0A250KUT0</accession>
<proteinExistence type="predicted"/>
<dbReference type="SUPFAM" id="SSF51182">
    <property type="entry name" value="RmlC-like cupins"/>
    <property type="match status" value="1"/>
</dbReference>
<feature type="domain" description="Cupin type-2" evidence="1">
    <location>
        <begin position="51"/>
        <end position="109"/>
    </location>
</feature>
<dbReference type="InterPro" id="IPR011051">
    <property type="entry name" value="RmlC_Cupin_sf"/>
</dbReference>
<protein>
    <submittedName>
        <fullName evidence="2">Cupin 2 conserved barrel domain protein</fullName>
    </submittedName>
</protein>
<dbReference type="Gene3D" id="2.60.120.10">
    <property type="entry name" value="Jelly Rolls"/>
    <property type="match status" value="1"/>
</dbReference>
<keyword evidence="3" id="KW-1185">Reference proteome</keyword>
<reference evidence="2 3" key="1">
    <citation type="submission" date="2016-12" db="EMBL/GenBank/DDBJ databases">
        <title>Genome sequencing of Methylocaldum marinum.</title>
        <authorList>
            <person name="Takeuchi M."/>
            <person name="Kamagata Y."/>
            <person name="Hiraoka S."/>
            <person name="Oshima K."/>
            <person name="Hattori M."/>
            <person name="Iwasaki W."/>
        </authorList>
    </citation>
    <scope>NUCLEOTIDE SEQUENCE [LARGE SCALE GENOMIC DNA]</scope>
    <source>
        <strain evidence="2 3">S8</strain>
    </source>
</reference>
<evidence type="ECO:0000313" key="2">
    <source>
        <dbReference type="EMBL" id="BBA35423.1"/>
    </source>
</evidence>
<dbReference type="KEGG" id="mmai:sS8_3486"/>
<dbReference type="RefSeq" id="WP_232020342.1">
    <property type="nucleotide sequence ID" value="NZ_AP017928.1"/>
</dbReference>
<name>A0A250KUT0_9GAMM</name>
<dbReference type="InterPro" id="IPR014710">
    <property type="entry name" value="RmlC-like_jellyroll"/>
</dbReference>
<gene>
    <name evidence="2" type="ORF">sS8_3486</name>
</gene>
<organism evidence="2 3">
    <name type="scientific">Methylocaldum marinum</name>
    <dbReference type="NCBI Taxonomy" id="1432792"/>
    <lineage>
        <taxon>Bacteria</taxon>
        <taxon>Pseudomonadati</taxon>
        <taxon>Pseudomonadota</taxon>
        <taxon>Gammaproteobacteria</taxon>
        <taxon>Methylococcales</taxon>
        <taxon>Methylococcaceae</taxon>
        <taxon>Methylocaldum</taxon>
    </lineage>
</organism>
<dbReference type="CDD" id="cd06981">
    <property type="entry name" value="cupin_reut_a1446"/>
    <property type="match status" value="1"/>
</dbReference>